<dbReference type="Gene3D" id="1.10.1040.10">
    <property type="entry name" value="N-(1-d-carboxylethyl)-l-norvaline Dehydrogenase, domain 2"/>
    <property type="match status" value="1"/>
</dbReference>
<evidence type="ECO:0000259" key="6">
    <source>
        <dbReference type="Pfam" id="PF00725"/>
    </source>
</evidence>
<dbReference type="GO" id="GO:0070403">
    <property type="term" value="F:NAD+ binding"/>
    <property type="evidence" value="ECO:0007669"/>
    <property type="project" value="InterPro"/>
</dbReference>
<keyword evidence="3" id="KW-0560">Oxidoreductase</keyword>
<dbReference type="PANTHER" id="PTHR48075">
    <property type="entry name" value="3-HYDROXYACYL-COA DEHYDROGENASE FAMILY PROTEIN"/>
    <property type="match status" value="1"/>
</dbReference>
<feature type="binding site" evidence="5">
    <location>
        <position position="33"/>
    </location>
    <ligand>
        <name>NAD(+)</name>
        <dbReference type="ChEBI" id="CHEBI:57540"/>
    </ligand>
</feature>
<comment type="pathway">
    <text evidence="1">Lipid metabolism; butanoate metabolism.</text>
</comment>
<feature type="site" description="Important for catalytic activity" evidence="4">
    <location>
        <position position="141"/>
    </location>
</feature>
<dbReference type="SUPFAM" id="SSF51735">
    <property type="entry name" value="NAD(P)-binding Rossmann-fold domains"/>
    <property type="match status" value="1"/>
</dbReference>
<dbReference type="EMBL" id="BDUF01000044">
    <property type="protein sequence ID" value="GAX89996.1"/>
    <property type="molecule type" value="Genomic_DNA"/>
</dbReference>
<protein>
    <submittedName>
        <fullName evidence="8">3-hydroxybutyryl-CoA dehydrogenase</fullName>
    </submittedName>
</protein>
<evidence type="ECO:0000256" key="2">
    <source>
        <dbReference type="ARBA" id="ARBA00009463"/>
    </source>
</evidence>
<evidence type="ECO:0000313" key="9">
    <source>
        <dbReference type="Proteomes" id="UP000217785"/>
    </source>
</evidence>
<gene>
    <name evidence="8" type="ORF">EFBL_1622</name>
</gene>
<feature type="domain" description="3-hydroxyacyl-CoA dehydrogenase NAD binding" evidence="7">
    <location>
        <begin position="5"/>
        <end position="184"/>
    </location>
</feature>
<dbReference type="GO" id="GO:0016616">
    <property type="term" value="F:oxidoreductase activity, acting on the CH-OH group of donors, NAD or NADP as acceptor"/>
    <property type="evidence" value="ECO:0007669"/>
    <property type="project" value="InterPro"/>
</dbReference>
<dbReference type="InterPro" id="IPR006176">
    <property type="entry name" value="3-OHacyl-CoA_DH_NAD-bd"/>
</dbReference>
<keyword evidence="9" id="KW-1185">Reference proteome</keyword>
<dbReference type="PIRSF" id="PIRSF000105">
    <property type="entry name" value="HCDH"/>
    <property type="match status" value="1"/>
</dbReference>
<dbReference type="Pfam" id="PF02737">
    <property type="entry name" value="3HCDH_N"/>
    <property type="match status" value="1"/>
</dbReference>
<dbReference type="InterPro" id="IPR006108">
    <property type="entry name" value="3HC_DH_C"/>
</dbReference>
<keyword evidence="5" id="KW-0520">NAD</keyword>
<feature type="binding site" evidence="5">
    <location>
        <begin position="10"/>
        <end position="15"/>
    </location>
    <ligand>
        <name>NAD(+)</name>
        <dbReference type="ChEBI" id="CHEBI:57540"/>
    </ligand>
</feature>
<dbReference type="Gene3D" id="3.40.50.720">
    <property type="entry name" value="NAD(P)-binding Rossmann-like Domain"/>
    <property type="match status" value="1"/>
</dbReference>
<feature type="binding site" evidence="5">
    <location>
        <position position="98"/>
    </location>
    <ligand>
        <name>NAD(+)</name>
        <dbReference type="ChEBI" id="CHEBI:57540"/>
    </ligand>
</feature>
<dbReference type="Pfam" id="PF00725">
    <property type="entry name" value="3HCDH"/>
    <property type="match status" value="1"/>
</dbReference>
<dbReference type="NCBIfam" id="NF006722">
    <property type="entry name" value="PRK09260.1"/>
    <property type="match status" value="1"/>
</dbReference>
<dbReference type="OrthoDB" id="9771883at2"/>
<feature type="domain" description="3-hydroxyacyl-CoA dehydrogenase C-terminal" evidence="6">
    <location>
        <begin position="187"/>
        <end position="282"/>
    </location>
</feature>
<sequence>MKVEKITVIGSGVMGQGIAYAAAVGGFQVTLHDIKREAVDRALQGIRRDLEEGVKRGKLSQEEADAAFGRIQLSENLTDAAKDADLVIEAVLELMDLKIDIFRQLDEICPPHTILATNTSTMSPTEIAAGTRRADRCVAMHFFNPVPKMKLVEIIRGMDTSDQTVETVRVVAEQMGKETVEVNEFPGFVPGRISALVGNEAMYMLMEGVASAEDIDKAIKLGLGYPMGPLELADLVGLDSRLRNLEYLHITLGEKYRPCPLLIKYVKAGRLGKKSGRGIFEYDENGRKLPSGKRD</sequence>
<comment type="caution">
    <text evidence="8">The sequence shown here is derived from an EMBL/GenBank/DDBJ whole genome shotgun (WGS) entry which is preliminary data.</text>
</comment>
<dbReference type="InterPro" id="IPR008927">
    <property type="entry name" value="6-PGluconate_DH-like_C_sf"/>
</dbReference>
<dbReference type="RefSeq" id="WP_096181705.1">
    <property type="nucleotide sequence ID" value="NZ_BDUF01000044.1"/>
</dbReference>
<organism evidence="8 9">
    <name type="scientific">Effusibacillus lacus</name>
    <dbReference type="NCBI Taxonomy" id="1348429"/>
    <lineage>
        <taxon>Bacteria</taxon>
        <taxon>Bacillati</taxon>
        <taxon>Bacillota</taxon>
        <taxon>Bacilli</taxon>
        <taxon>Bacillales</taxon>
        <taxon>Alicyclobacillaceae</taxon>
        <taxon>Effusibacillus</taxon>
    </lineage>
</organism>
<feature type="binding site" evidence="5">
    <location>
        <position position="120"/>
    </location>
    <ligand>
        <name>NAD(+)</name>
        <dbReference type="ChEBI" id="CHEBI:57540"/>
    </ligand>
</feature>
<accession>A0A292YLF3</accession>
<evidence type="ECO:0000256" key="3">
    <source>
        <dbReference type="ARBA" id="ARBA00023002"/>
    </source>
</evidence>
<evidence type="ECO:0000313" key="8">
    <source>
        <dbReference type="EMBL" id="GAX89996.1"/>
    </source>
</evidence>
<dbReference type="InterPro" id="IPR022694">
    <property type="entry name" value="3-OHacyl-CoA_DH"/>
</dbReference>
<reference evidence="9" key="1">
    <citation type="submission" date="2017-07" db="EMBL/GenBank/DDBJ databases">
        <title>Draft genome sequence of Effusibacillus lacus strain skLN1.</title>
        <authorList>
            <person name="Watanabe M."/>
            <person name="Kojima H."/>
            <person name="Fukui M."/>
        </authorList>
    </citation>
    <scope>NUCLEOTIDE SEQUENCE [LARGE SCALE GENOMIC DNA]</scope>
    <source>
        <strain evidence="9">skLN1</strain>
    </source>
</reference>
<evidence type="ECO:0000259" key="7">
    <source>
        <dbReference type="Pfam" id="PF02737"/>
    </source>
</evidence>
<dbReference type="PANTHER" id="PTHR48075:SF5">
    <property type="entry name" value="3-HYDROXYBUTYRYL-COA DEHYDROGENASE"/>
    <property type="match status" value="1"/>
</dbReference>
<dbReference type="FunFam" id="3.40.50.720:FF:000009">
    <property type="entry name" value="Fatty oxidation complex, alpha subunit"/>
    <property type="match status" value="1"/>
</dbReference>
<dbReference type="Proteomes" id="UP000217785">
    <property type="component" value="Unassembled WGS sequence"/>
</dbReference>
<name>A0A292YLF3_9BACL</name>
<dbReference type="AlphaFoldDB" id="A0A292YLF3"/>
<evidence type="ECO:0000256" key="4">
    <source>
        <dbReference type="PIRSR" id="PIRSR000105-1"/>
    </source>
</evidence>
<proteinExistence type="inferred from homology"/>
<evidence type="ECO:0000256" key="1">
    <source>
        <dbReference type="ARBA" id="ARBA00005086"/>
    </source>
</evidence>
<feature type="binding site" evidence="5">
    <location>
        <position position="274"/>
    </location>
    <ligand>
        <name>NAD(+)</name>
        <dbReference type="ChEBI" id="CHEBI:57540"/>
    </ligand>
</feature>
<feature type="binding site" evidence="5">
    <location>
        <position position="144"/>
    </location>
    <ligand>
        <name>NAD(+)</name>
        <dbReference type="ChEBI" id="CHEBI:57540"/>
    </ligand>
</feature>
<evidence type="ECO:0000256" key="5">
    <source>
        <dbReference type="PIRSR" id="PIRSR000105-2"/>
    </source>
</evidence>
<comment type="similarity">
    <text evidence="2">Belongs to the 3-hydroxyacyl-CoA dehydrogenase family.</text>
</comment>
<dbReference type="GO" id="GO:0006631">
    <property type="term" value="P:fatty acid metabolic process"/>
    <property type="evidence" value="ECO:0007669"/>
    <property type="project" value="InterPro"/>
</dbReference>
<dbReference type="InterPro" id="IPR013328">
    <property type="entry name" value="6PGD_dom2"/>
</dbReference>
<feature type="binding site" evidence="5">
    <location>
        <position position="93"/>
    </location>
    <ligand>
        <name>NAD(+)</name>
        <dbReference type="ChEBI" id="CHEBI:57540"/>
    </ligand>
</feature>
<dbReference type="InterPro" id="IPR036291">
    <property type="entry name" value="NAD(P)-bd_dom_sf"/>
</dbReference>
<dbReference type="SUPFAM" id="SSF48179">
    <property type="entry name" value="6-phosphogluconate dehydrogenase C-terminal domain-like"/>
    <property type="match status" value="1"/>
</dbReference>